<dbReference type="AlphaFoldDB" id="A0A7V2B2T1"/>
<evidence type="ECO:0000256" key="1">
    <source>
        <dbReference type="ARBA" id="ARBA00003365"/>
    </source>
</evidence>
<name>A0A7V2B2T1_RHOMR</name>
<feature type="active site" description="Proton acceptor" evidence="9">
    <location>
        <position position="61"/>
    </location>
</feature>
<dbReference type="CDD" id="cd04724">
    <property type="entry name" value="Tryptophan_synthase_alpha"/>
    <property type="match status" value="1"/>
</dbReference>
<dbReference type="PANTHER" id="PTHR43406:SF1">
    <property type="entry name" value="TRYPTOPHAN SYNTHASE ALPHA CHAIN, CHLOROPLASTIC"/>
    <property type="match status" value="1"/>
</dbReference>
<reference evidence="11" key="1">
    <citation type="journal article" date="2020" name="mSystems">
        <title>Genome- and Community-Level Interaction Insights into Carbon Utilization and Element Cycling Functions of Hydrothermarchaeota in Hydrothermal Sediment.</title>
        <authorList>
            <person name="Zhou Z."/>
            <person name="Liu Y."/>
            <person name="Xu W."/>
            <person name="Pan J."/>
            <person name="Luo Z.H."/>
            <person name="Li M."/>
        </authorList>
    </citation>
    <scope>NUCLEOTIDE SEQUENCE [LARGE SCALE GENOMIC DNA]</scope>
    <source>
        <strain evidence="11">SpSt-143</strain>
    </source>
</reference>
<protein>
    <recommendedName>
        <fullName evidence="9">Tryptophan synthase alpha chain</fullName>
        <ecNumber evidence="9">4.2.1.20</ecNumber>
    </recommendedName>
</protein>
<evidence type="ECO:0000256" key="3">
    <source>
        <dbReference type="ARBA" id="ARBA00011270"/>
    </source>
</evidence>
<dbReference type="PANTHER" id="PTHR43406">
    <property type="entry name" value="TRYPTOPHAN SYNTHASE, ALPHA CHAIN"/>
    <property type="match status" value="1"/>
</dbReference>
<evidence type="ECO:0000256" key="7">
    <source>
        <dbReference type="ARBA" id="ARBA00023239"/>
    </source>
</evidence>
<keyword evidence="6 9" id="KW-0057">Aromatic amino acid biosynthesis</keyword>
<dbReference type="PROSITE" id="PS00167">
    <property type="entry name" value="TRP_SYNTHASE_ALPHA"/>
    <property type="match status" value="1"/>
</dbReference>
<dbReference type="HAMAP" id="MF_00131">
    <property type="entry name" value="Trp_synth_alpha"/>
    <property type="match status" value="1"/>
</dbReference>
<sequence>MITRLQSMFATLRARREKAMGLFLTGGFPDPESTLELLKVIDEAGADFIELGMPFSDPLAEGVPIQRASERALRHGIRLVDVLHMAEAFRSRSQTPLLLMGYVNPVYRYGMQAFCRDAAQAGVDGLILADLPPEESEALAEAAQEAGLAMVYLIAPNTPSERIQQIDALATGFVYAVSITGLTGSTLQSHEAIEAYLARARQLVTRNPLLVGFGIRSHEDALRLGRHTDGFIVGSALIRLVERLWDDAGLSLVDRLEAVQRFVHELKYGTSVPAS</sequence>
<evidence type="ECO:0000313" key="11">
    <source>
        <dbReference type="EMBL" id="HER97233.1"/>
    </source>
</evidence>
<dbReference type="InterPro" id="IPR002028">
    <property type="entry name" value="Trp_synthase_suA"/>
</dbReference>
<gene>
    <name evidence="9" type="primary">trpA</name>
    <name evidence="11" type="ORF">ENO59_12145</name>
</gene>
<comment type="function">
    <text evidence="1 9">The alpha subunit is responsible for the aldol cleavage of indoleglycerol phosphate to indole and glyceraldehyde 3-phosphate.</text>
</comment>
<comment type="caution">
    <text evidence="11">The sequence shown here is derived from an EMBL/GenBank/DDBJ whole genome shotgun (WGS) entry which is preliminary data.</text>
</comment>
<comment type="similarity">
    <text evidence="9 10">Belongs to the TrpA family.</text>
</comment>
<dbReference type="Gene3D" id="3.20.20.70">
    <property type="entry name" value="Aldolase class I"/>
    <property type="match status" value="1"/>
</dbReference>
<keyword evidence="4 9" id="KW-0028">Amino-acid biosynthesis</keyword>
<dbReference type="InterPro" id="IPR013785">
    <property type="entry name" value="Aldolase_TIM"/>
</dbReference>
<organism evidence="11">
    <name type="scientific">Rhodothermus marinus</name>
    <name type="common">Rhodothermus obamensis</name>
    <dbReference type="NCBI Taxonomy" id="29549"/>
    <lineage>
        <taxon>Bacteria</taxon>
        <taxon>Pseudomonadati</taxon>
        <taxon>Rhodothermota</taxon>
        <taxon>Rhodothermia</taxon>
        <taxon>Rhodothermales</taxon>
        <taxon>Rhodothermaceae</taxon>
        <taxon>Rhodothermus</taxon>
    </lineage>
</organism>
<dbReference type="UniPathway" id="UPA00035">
    <property type="reaction ID" value="UER00044"/>
</dbReference>
<evidence type="ECO:0000256" key="5">
    <source>
        <dbReference type="ARBA" id="ARBA00022822"/>
    </source>
</evidence>
<dbReference type="EC" id="4.2.1.20" evidence="9"/>
<evidence type="ECO:0000256" key="10">
    <source>
        <dbReference type="RuleBase" id="RU003662"/>
    </source>
</evidence>
<comment type="catalytic activity">
    <reaction evidence="8 9">
        <text>(1S,2R)-1-C-(indol-3-yl)glycerol 3-phosphate + L-serine = D-glyceraldehyde 3-phosphate + L-tryptophan + H2O</text>
        <dbReference type="Rhea" id="RHEA:10532"/>
        <dbReference type="ChEBI" id="CHEBI:15377"/>
        <dbReference type="ChEBI" id="CHEBI:33384"/>
        <dbReference type="ChEBI" id="CHEBI:57912"/>
        <dbReference type="ChEBI" id="CHEBI:58866"/>
        <dbReference type="ChEBI" id="CHEBI:59776"/>
        <dbReference type="EC" id="4.2.1.20"/>
    </reaction>
</comment>
<evidence type="ECO:0000256" key="8">
    <source>
        <dbReference type="ARBA" id="ARBA00049047"/>
    </source>
</evidence>
<dbReference type="InterPro" id="IPR018204">
    <property type="entry name" value="Trp_synthase_alpha_AS"/>
</dbReference>
<evidence type="ECO:0000256" key="2">
    <source>
        <dbReference type="ARBA" id="ARBA00004733"/>
    </source>
</evidence>
<dbReference type="FunFam" id="3.20.20.70:FF:000037">
    <property type="entry name" value="Tryptophan synthase alpha chain"/>
    <property type="match status" value="1"/>
</dbReference>
<accession>A0A7V2B2T1</accession>
<evidence type="ECO:0000256" key="6">
    <source>
        <dbReference type="ARBA" id="ARBA00023141"/>
    </source>
</evidence>
<dbReference type="InterPro" id="IPR011060">
    <property type="entry name" value="RibuloseP-bd_barrel"/>
</dbReference>
<evidence type="ECO:0000256" key="4">
    <source>
        <dbReference type="ARBA" id="ARBA00022605"/>
    </source>
</evidence>
<keyword evidence="7 9" id="KW-0456">Lyase</keyword>
<dbReference type="GO" id="GO:0005829">
    <property type="term" value="C:cytosol"/>
    <property type="evidence" value="ECO:0007669"/>
    <property type="project" value="TreeGrafter"/>
</dbReference>
<comment type="subunit">
    <text evidence="3 9">Tetramer of two alpha and two beta chains.</text>
</comment>
<dbReference type="EMBL" id="DSGB01000007">
    <property type="protein sequence ID" value="HER97233.1"/>
    <property type="molecule type" value="Genomic_DNA"/>
</dbReference>
<evidence type="ECO:0000256" key="9">
    <source>
        <dbReference type="HAMAP-Rule" id="MF_00131"/>
    </source>
</evidence>
<dbReference type="GO" id="GO:0004834">
    <property type="term" value="F:tryptophan synthase activity"/>
    <property type="evidence" value="ECO:0007669"/>
    <property type="project" value="UniProtKB-UniRule"/>
</dbReference>
<dbReference type="SUPFAM" id="SSF51366">
    <property type="entry name" value="Ribulose-phoshate binding barrel"/>
    <property type="match status" value="1"/>
</dbReference>
<keyword evidence="5 9" id="KW-0822">Tryptophan biosynthesis</keyword>
<comment type="pathway">
    <text evidence="2 9">Amino-acid biosynthesis; L-tryptophan biosynthesis; L-tryptophan from chorismate: step 5/5.</text>
</comment>
<dbReference type="NCBIfam" id="TIGR00262">
    <property type="entry name" value="trpA"/>
    <property type="match status" value="1"/>
</dbReference>
<dbReference type="Pfam" id="PF00290">
    <property type="entry name" value="Trp_syntA"/>
    <property type="match status" value="1"/>
</dbReference>
<proteinExistence type="inferred from homology"/>
<feature type="active site" description="Proton acceptor" evidence="9">
    <location>
        <position position="50"/>
    </location>
</feature>